<name>A0A6J4IF29_9PROT</name>
<organism evidence="2">
    <name type="scientific">uncultured Acetobacteraceae bacterium</name>
    <dbReference type="NCBI Taxonomy" id="169975"/>
    <lineage>
        <taxon>Bacteria</taxon>
        <taxon>Pseudomonadati</taxon>
        <taxon>Pseudomonadota</taxon>
        <taxon>Alphaproteobacteria</taxon>
        <taxon>Acetobacterales</taxon>
        <taxon>Acetobacteraceae</taxon>
        <taxon>environmental samples</taxon>
    </lineage>
</organism>
<proteinExistence type="predicted"/>
<dbReference type="EMBL" id="CADCTL010000137">
    <property type="protein sequence ID" value="CAA9248555.1"/>
    <property type="molecule type" value="Genomic_DNA"/>
</dbReference>
<evidence type="ECO:0000256" key="1">
    <source>
        <dbReference type="SAM" id="MobiDB-lite"/>
    </source>
</evidence>
<feature type="region of interest" description="Disordered" evidence="1">
    <location>
        <begin position="118"/>
        <end position="160"/>
    </location>
</feature>
<accession>A0A6J4IF29</accession>
<feature type="non-terminal residue" evidence="2">
    <location>
        <position position="1"/>
    </location>
</feature>
<sequence>GPHPPPRAARHRRPRPARPPGPGAAALAEPAGAAHLPLGRWRRHGRRGPHCGAVAGTGVGPALQRGEPHRRLRGGGARGHRRGGAGRLLARDHHGRDLHAPLAGADGAHLPQLHAARPDEQRPAGRAGEQHVPAPGRQVAGRRHQGEPAGAAQGVRHRSGRHLALGARRVARRHGAEGRPCALGAFQRRRAGHAGLGGGRARLHHLLGAGGAGDAGRRACPRAGGDGAGAAFRLPEHPDPERGDGCRLPERRLARHRRPARHPGRGQGGGGTGAGQGVQFERVQGVHEQPRLRPHLRRRRGLRAPPGSGGRFARRRDEGGGARQGL</sequence>
<protein>
    <submittedName>
        <fullName evidence="2">Tricarboxylate transport protein TctC</fullName>
    </submittedName>
</protein>
<feature type="non-terminal residue" evidence="2">
    <location>
        <position position="326"/>
    </location>
</feature>
<gene>
    <name evidence="2" type="ORF">AVDCRST_MAG04-1984</name>
</gene>
<feature type="region of interest" description="Disordered" evidence="1">
    <location>
        <begin position="1"/>
        <end position="84"/>
    </location>
</feature>
<feature type="compositionally biased region" description="Basic residues" evidence="1">
    <location>
        <begin position="68"/>
        <end position="84"/>
    </location>
</feature>
<feature type="compositionally biased region" description="Basic residues" evidence="1">
    <location>
        <begin position="253"/>
        <end position="264"/>
    </location>
</feature>
<dbReference type="AlphaFoldDB" id="A0A6J4IF29"/>
<feature type="compositionally biased region" description="Basic residues" evidence="1">
    <location>
        <begin position="292"/>
        <end position="302"/>
    </location>
</feature>
<feature type="compositionally biased region" description="Gly residues" evidence="1">
    <location>
        <begin position="265"/>
        <end position="276"/>
    </location>
</feature>
<feature type="compositionally biased region" description="Basic and acidic residues" evidence="1">
    <location>
        <begin position="234"/>
        <end position="252"/>
    </location>
</feature>
<evidence type="ECO:0000313" key="2">
    <source>
        <dbReference type="EMBL" id="CAA9248555.1"/>
    </source>
</evidence>
<feature type="compositionally biased region" description="Low complexity" evidence="1">
    <location>
        <begin position="23"/>
        <end position="39"/>
    </location>
</feature>
<feature type="compositionally biased region" description="Basic residues" evidence="1">
    <location>
        <begin position="40"/>
        <end position="49"/>
    </location>
</feature>
<reference evidence="2" key="1">
    <citation type="submission" date="2020-02" db="EMBL/GenBank/DDBJ databases">
        <authorList>
            <person name="Meier V. D."/>
        </authorList>
    </citation>
    <scope>NUCLEOTIDE SEQUENCE</scope>
    <source>
        <strain evidence="2">AVDCRST_MAG04</strain>
    </source>
</reference>
<feature type="region of interest" description="Disordered" evidence="1">
    <location>
        <begin position="210"/>
        <end position="326"/>
    </location>
</feature>